<organism evidence="1 2">
    <name type="scientific">Xiashengella succiniciproducens</name>
    <dbReference type="NCBI Taxonomy" id="2949635"/>
    <lineage>
        <taxon>Bacteria</taxon>
        <taxon>Pseudomonadati</taxon>
        <taxon>Bacteroidota</taxon>
        <taxon>Bacteroidia</taxon>
        <taxon>Marinilabiliales</taxon>
        <taxon>Marinilabiliaceae</taxon>
        <taxon>Xiashengella</taxon>
    </lineage>
</organism>
<sequence>MRKIITLLIAIVSFASCEKENTNIERTESEFVTNLGMKFVFLNNDNEDLIDNSNIQTYPISFQDKYSEISNDDITNYNNEIYFNGNANTLFYDSEIGRNIWETIVYGFDNVAFPENRTV</sequence>
<reference evidence="1" key="2">
    <citation type="submission" date="2022-06" db="EMBL/GenBank/DDBJ databases">
        <title>Xiashengella guii gen. nov. sp. nov., a bacterium isolated form anaerobic digestion tank.</title>
        <authorList>
            <person name="Huang H."/>
        </authorList>
    </citation>
    <scope>NUCLEOTIDE SEQUENCE</scope>
    <source>
        <strain evidence="1">Ai-910</strain>
    </source>
</reference>
<evidence type="ECO:0000313" key="1">
    <source>
        <dbReference type="EMBL" id="URW79095.1"/>
    </source>
</evidence>
<name>A0A9J6ZNL5_9BACT</name>
<keyword evidence="2" id="KW-1185">Reference proteome</keyword>
<dbReference type="EMBL" id="CP098400">
    <property type="protein sequence ID" value="URW79095.1"/>
    <property type="molecule type" value="Genomic_DNA"/>
</dbReference>
<gene>
    <name evidence="1" type="ORF">M9189_09545</name>
</gene>
<dbReference type="KEGG" id="alkq:M9189_09545"/>
<protein>
    <submittedName>
        <fullName evidence="1">Uncharacterized protein</fullName>
    </submittedName>
</protein>
<accession>A0A9J6ZNL5</accession>
<dbReference type="RefSeq" id="WP_250722718.1">
    <property type="nucleotide sequence ID" value="NZ_CP098400.1"/>
</dbReference>
<dbReference type="Proteomes" id="UP001056426">
    <property type="component" value="Chromosome"/>
</dbReference>
<evidence type="ECO:0000313" key="2">
    <source>
        <dbReference type="Proteomes" id="UP001056426"/>
    </source>
</evidence>
<dbReference type="AlphaFoldDB" id="A0A9J6ZNL5"/>
<reference evidence="1" key="1">
    <citation type="submission" date="2022-05" db="EMBL/GenBank/DDBJ databases">
        <authorList>
            <person name="Sun X."/>
        </authorList>
    </citation>
    <scope>NUCLEOTIDE SEQUENCE</scope>
    <source>
        <strain evidence="1">Ai-910</strain>
    </source>
</reference>
<proteinExistence type="predicted"/>
<dbReference type="PROSITE" id="PS51257">
    <property type="entry name" value="PROKAR_LIPOPROTEIN"/>
    <property type="match status" value="1"/>
</dbReference>